<keyword evidence="6" id="KW-1133">Transmembrane helix</keyword>
<dbReference type="SUPFAM" id="SSF55874">
    <property type="entry name" value="ATPase domain of HSP90 chaperone/DNA topoisomerase II/histidine kinase"/>
    <property type="match status" value="1"/>
</dbReference>
<evidence type="ECO:0000313" key="9">
    <source>
        <dbReference type="EMBL" id="MEY1661530.1"/>
    </source>
</evidence>
<feature type="transmembrane region" description="Helical" evidence="6">
    <location>
        <begin position="217"/>
        <end position="237"/>
    </location>
</feature>
<sequence length="919" mass="99825">MTTRGSLCRHLARLMLWLVIACTGLAARADLPLPLSVDSAVSPAALHAAARQLCLPAGAALAPDTLLSQYDDTHWQPLPRSGLNAGFTDQQCWLQLTLTRSPPQALTLKVDNALLQHLDLYLRDASGRQLAHQQAGLAHPGAGLPSFLIPAQPATVQLLLRADSEAGLALPLSLHPRGVADPGRQRTLLLHSLLLGAVLLLGLYNAVLGWALRERSYLYYSLWTLAAGTLVAVLQGYPQQWLWPQVPQLSLWLLVTLLPLLVMLPTLFLPHFLDLRRLWPAGQRGLALLCGSGVMLLLAALFLPLRWVLPLQFALLLLFNLVALLCLLVAARRGLADGAVLTLAWLAPALGTTVLALRMGGVLPDSGASRYLLELALVSNLLLMAPVLAGRIRRLETQRAKSQAAQESARREALQASSLNQAKSEFLATMTHQVRTPVNGALRMTELLRRSDPSESQRQYLHSIEHSLQSLVTVLNDILDYSQIETGQLGLEEMEVSMESLLDECVSQFALLATGKQLPLHTFLDSRVPDRLRLDPVRFKQVITNLLSNAFKWTASGHVSLHVSLQQPPDATGRCQVMVEITDTGDGLDTSQQRRLLGQDGSVLPTSERRRGNGTGLGLPISRQLVQLMGGELGINSAPGRGATFWFTVRAQEAPGRWQGQGLFGASLLVASPDPLLTLSVSQMASRWGMVVSECATLDDARDLLQRTAPDALLLDPCFHDQLANIPLALRPRAMVLAQPAGVELAPPDSEGTEVIETPLRALALRQCLQHLLHRSTTESPASDAPQRRDSTRRVLVVEPNPVNQLVLDAILKTAGLRATLCGQADDAAALLSSDQAEWDVVFLDTDHAALQNGQLAQLRREAEQQHGLPRAWLVALGTRISSTHVQRAREVGMDDYLGKPVSHDQVLGALQRAASAAR</sequence>
<dbReference type="CDD" id="cd17546">
    <property type="entry name" value="REC_hyHK_CKI1_RcsC-like"/>
    <property type="match status" value="1"/>
</dbReference>
<evidence type="ECO:0000256" key="3">
    <source>
        <dbReference type="ARBA" id="ARBA00022553"/>
    </source>
</evidence>
<feature type="transmembrane region" description="Helical" evidence="6">
    <location>
        <begin position="338"/>
        <end position="359"/>
    </location>
</feature>
<evidence type="ECO:0000256" key="4">
    <source>
        <dbReference type="ARBA" id="ARBA00023012"/>
    </source>
</evidence>
<dbReference type="Proteomes" id="UP001562065">
    <property type="component" value="Unassembled WGS sequence"/>
</dbReference>
<dbReference type="InterPro" id="IPR011622">
    <property type="entry name" value="7TMR_DISM_rcpt_extracell_dom2"/>
</dbReference>
<feature type="transmembrane region" description="Helical" evidence="6">
    <location>
        <begin position="188"/>
        <end position="210"/>
    </location>
</feature>
<dbReference type="SMART" id="SM00388">
    <property type="entry name" value="HisKA"/>
    <property type="match status" value="1"/>
</dbReference>
<dbReference type="InterPro" id="IPR036097">
    <property type="entry name" value="HisK_dim/P_sf"/>
</dbReference>
<dbReference type="Pfam" id="PF02518">
    <property type="entry name" value="HATPase_c"/>
    <property type="match status" value="1"/>
</dbReference>
<dbReference type="Pfam" id="PF07696">
    <property type="entry name" value="7TMR-DISMED2"/>
    <property type="match status" value="1"/>
</dbReference>
<dbReference type="CDD" id="cd00082">
    <property type="entry name" value="HisKA"/>
    <property type="match status" value="1"/>
</dbReference>
<dbReference type="SMART" id="SM00448">
    <property type="entry name" value="REC"/>
    <property type="match status" value="1"/>
</dbReference>
<dbReference type="EC" id="2.7.13.3" evidence="2"/>
<dbReference type="Gene3D" id="3.30.565.10">
    <property type="entry name" value="Histidine kinase-like ATPase, C-terminal domain"/>
    <property type="match status" value="1"/>
</dbReference>
<evidence type="ECO:0000256" key="2">
    <source>
        <dbReference type="ARBA" id="ARBA00012438"/>
    </source>
</evidence>
<dbReference type="SMART" id="SM00387">
    <property type="entry name" value="HATPase_c"/>
    <property type="match status" value="1"/>
</dbReference>
<dbReference type="InterPro" id="IPR001789">
    <property type="entry name" value="Sig_transdc_resp-reg_receiver"/>
</dbReference>
<feature type="domain" description="Histidine kinase" evidence="7">
    <location>
        <begin position="429"/>
        <end position="653"/>
    </location>
</feature>
<keyword evidence="6" id="KW-0812">Transmembrane</keyword>
<dbReference type="InterPro" id="IPR003661">
    <property type="entry name" value="HisK_dim/P_dom"/>
</dbReference>
<dbReference type="PROSITE" id="PS50109">
    <property type="entry name" value="HIS_KIN"/>
    <property type="match status" value="1"/>
</dbReference>
<dbReference type="Pfam" id="PF07695">
    <property type="entry name" value="7TMR-DISM_7TM"/>
    <property type="match status" value="1"/>
</dbReference>
<dbReference type="PANTHER" id="PTHR45339">
    <property type="entry name" value="HYBRID SIGNAL TRANSDUCTION HISTIDINE KINASE J"/>
    <property type="match status" value="1"/>
</dbReference>
<gene>
    <name evidence="9" type="ORF">AB5I84_05125</name>
</gene>
<dbReference type="PANTHER" id="PTHR45339:SF1">
    <property type="entry name" value="HYBRID SIGNAL TRANSDUCTION HISTIDINE KINASE J"/>
    <property type="match status" value="1"/>
</dbReference>
<evidence type="ECO:0000256" key="6">
    <source>
        <dbReference type="SAM" id="Phobius"/>
    </source>
</evidence>
<feature type="transmembrane region" description="Helical" evidence="6">
    <location>
        <begin position="285"/>
        <end position="305"/>
    </location>
</feature>
<dbReference type="Gene3D" id="2.60.40.2380">
    <property type="match status" value="1"/>
</dbReference>
<dbReference type="RefSeq" id="WP_369454782.1">
    <property type="nucleotide sequence ID" value="NZ_JBGCUO010000001.1"/>
</dbReference>
<feature type="transmembrane region" description="Helical" evidence="6">
    <location>
        <begin position="249"/>
        <end position="273"/>
    </location>
</feature>
<evidence type="ECO:0000256" key="5">
    <source>
        <dbReference type="PROSITE-ProRule" id="PRU00169"/>
    </source>
</evidence>
<evidence type="ECO:0000259" key="8">
    <source>
        <dbReference type="PROSITE" id="PS50110"/>
    </source>
</evidence>
<reference evidence="9 10" key="1">
    <citation type="submission" date="2024-07" db="EMBL/GenBank/DDBJ databases">
        <authorList>
            <person name="Ren Q."/>
        </authorList>
    </citation>
    <scope>NUCLEOTIDE SEQUENCE [LARGE SCALE GENOMIC DNA]</scope>
    <source>
        <strain evidence="9 10">REN37</strain>
    </source>
</reference>
<feature type="domain" description="Response regulatory" evidence="8">
    <location>
        <begin position="794"/>
        <end position="915"/>
    </location>
</feature>
<comment type="catalytic activity">
    <reaction evidence="1">
        <text>ATP + protein L-histidine = ADP + protein N-phospho-L-histidine.</text>
        <dbReference type="EC" id="2.7.13.3"/>
    </reaction>
</comment>
<dbReference type="EMBL" id="JBGCUO010000001">
    <property type="protein sequence ID" value="MEY1661530.1"/>
    <property type="molecule type" value="Genomic_DNA"/>
</dbReference>
<dbReference type="InterPro" id="IPR011623">
    <property type="entry name" value="7TMR_DISM_rcpt_extracell_dom1"/>
</dbReference>
<accession>A0ABV4AIR5</accession>
<dbReference type="InterPro" id="IPR011006">
    <property type="entry name" value="CheY-like_superfamily"/>
</dbReference>
<name>A0ABV4AIR5_9GAMM</name>
<dbReference type="CDD" id="cd16922">
    <property type="entry name" value="HATPase_EvgS-ArcB-TorS-like"/>
    <property type="match status" value="1"/>
</dbReference>
<keyword evidence="4" id="KW-0902">Two-component regulatory system</keyword>
<evidence type="ECO:0000256" key="1">
    <source>
        <dbReference type="ARBA" id="ARBA00000085"/>
    </source>
</evidence>
<proteinExistence type="predicted"/>
<dbReference type="Pfam" id="PF00512">
    <property type="entry name" value="HisKA"/>
    <property type="match status" value="1"/>
</dbReference>
<protein>
    <recommendedName>
        <fullName evidence="2">histidine kinase</fullName>
        <ecNumber evidence="2">2.7.13.3</ecNumber>
    </recommendedName>
</protein>
<dbReference type="PRINTS" id="PR00344">
    <property type="entry name" value="BCTRLSENSOR"/>
</dbReference>
<keyword evidence="3 5" id="KW-0597">Phosphoprotein</keyword>
<dbReference type="SUPFAM" id="SSF52172">
    <property type="entry name" value="CheY-like"/>
    <property type="match status" value="1"/>
</dbReference>
<organism evidence="9 10">
    <name type="scientific">Isoalcanivorax beigongshangi</name>
    <dbReference type="NCBI Taxonomy" id="3238810"/>
    <lineage>
        <taxon>Bacteria</taxon>
        <taxon>Pseudomonadati</taxon>
        <taxon>Pseudomonadota</taxon>
        <taxon>Gammaproteobacteria</taxon>
        <taxon>Oceanospirillales</taxon>
        <taxon>Alcanivoracaceae</taxon>
        <taxon>Isoalcanivorax</taxon>
    </lineage>
</organism>
<dbReference type="InterPro" id="IPR003594">
    <property type="entry name" value="HATPase_dom"/>
</dbReference>
<dbReference type="PROSITE" id="PS50110">
    <property type="entry name" value="RESPONSE_REGULATORY"/>
    <property type="match status" value="1"/>
</dbReference>
<keyword evidence="10" id="KW-1185">Reference proteome</keyword>
<evidence type="ECO:0000313" key="10">
    <source>
        <dbReference type="Proteomes" id="UP001562065"/>
    </source>
</evidence>
<evidence type="ECO:0000259" key="7">
    <source>
        <dbReference type="PROSITE" id="PS50109"/>
    </source>
</evidence>
<dbReference type="SUPFAM" id="SSF47384">
    <property type="entry name" value="Homodimeric domain of signal transducing histidine kinase"/>
    <property type="match status" value="1"/>
</dbReference>
<comment type="caution">
    <text evidence="9">The sequence shown here is derived from an EMBL/GenBank/DDBJ whole genome shotgun (WGS) entry which is preliminary data.</text>
</comment>
<dbReference type="InterPro" id="IPR036890">
    <property type="entry name" value="HATPase_C_sf"/>
</dbReference>
<keyword evidence="6" id="KW-0472">Membrane</keyword>
<dbReference type="InterPro" id="IPR004358">
    <property type="entry name" value="Sig_transdc_His_kin-like_C"/>
</dbReference>
<feature type="transmembrane region" description="Helical" evidence="6">
    <location>
        <begin position="311"/>
        <end position="331"/>
    </location>
</feature>
<dbReference type="InterPro" id="IPR005467">
    <property type="entry name" value="His_kinase_dom"/>
</dbReference>
<feature type="modified residue" description="4-aspartylphosphate" evidence="5">
    <location>
        <position position="845"/>
    </location>
</feature>
<dbReference type="Gene3D" id="3.40.50.2300">
    <property type="match status" value="1"/>
</dbReference>
<dbReference type="Gene3D" id="1.10.287.130">
    <property type="match status" value="1"/>
</dbReference>